<accession>A0A2T2ZWC7</accession>
<protein>
    <submittedName>
        <fullName evidence="2">Uncharacterized protein</fullName>
    </submittedName>
</protein>
<feature type="region of interest" description="Disordered" evidence="1">
    <location>
        <begin position="1"/>
        <end position="26"/>
    </location>
</feature>
<dbReference type="Proteomes" id="UP000241462">
    <property type="component" value="Unassembled WGS sequence"/>
</dbReference>
<dbReference type="AlphaFoldDB" id="A0A2T2ZWC7"/>
<keyword evidence="3" id="KW-1185">Reference proteome</keyword>
<dbReference type="InParanoid" id="A0A2T2ZWC7"/>
<evidence type="ECO:0000313" key="3">
    <source>
        <dbReference type="Proteomes" id="UP000241462"/>
    </source>
</evidence>
<name>A0A2T2ZWC7_9PEZI</name>
<feature type="compositionally biased region" description="Basic residues" evidence="1">
    <location>
        <begin position="13"/>
        <end position="25"/>
    </location>
</feature>
<evidence type="ECO:0000313" key="2">
    <source>
        <dbReference type="EMBL" id="PSR78409.1"/>
    </source>
</evidence>
<evidence type="ECO:0000256" key="1">
    <source>
        <dbReference type="SAM" id="MobiDB-lite"/>
    </source>
</evidence>
<sequence length="105" mass="12411">MSQPRNTKEKLSSSRRKLTSRHIQKYNRTGTRKLAISSYHRYYIPFIDHTHRYDTAPLLNQRVIVTPLQYRAAPEPQEPESQKSAMLTTISSPYHKTLYHVKQNQ</sequence>
<dbReference type="EMBL" id="KZ678608">
    <property type="protein sequence ID" value="PSR78409.1"/>
    <property type="molecule type" value="Genomic_DNA"/>
</dbReference>
<feature type="compositionally biased region" description="Basic and acidic residues" evidence="1">
    <location>
        <begin position="1"/>
        <end position="12"/>
    </location>
</feature>
<reference evidence="2 3" key="1">
    <citation type="journal article" date="2018" name="Mycol. Prog.">
        <title>Coniella lustricola, a new species from submerged detritus.</title>
        <authorList>
            <person name="Raudabaugh D.B."/>
            <person name="Iturriaga T."/>
            <person name="Carver A."/>
            <person name="Mondo S."/>
            <person name="Pangilinan J."/>
            <person name="Lipzen A."/>
            <person name="He G."/>
            <person name="Amirebrahimi M."/>
            <person name="Grigoriev I.V."/>
            <person name="Miller A.N."/>
        </authorList>
    </citation>
    <scope>NUCLEOTIDE SEQUENCE [LARGE SCALE GENOMIC DNA]</scope>
    <source>
        <strain evidence="2 3">B22-T-1</strain>
    </source>
</reference>
<proteinExistence type="predicted"/>
<gene>
    <name evidence="2" type="ORF">BD289DRAFT_122943</name>
</gene>
<organism evidence="2 3">
    <name type="scientific">Coniella lustricola</name>
    <dbReference type="NCBI Taxonomy" id="2025994"/>
    <lineage>
        <taxon>Eukaryota</taxon>
        <taxon>Fungi</taxon>
        <taxon>Dikarya</taxon>
        <taxon>Ascomycota</taxon>
        <taxon>Pezizomycotina</taxon>
        <taxon>Sordariomycetes</taxon>
        <taxon>Sordariomycetidae</taxon>
        <taxon>Diaporthales</taxon>
        <taxon>Schizoparmaceae</taxon>
        <taxon>Coniella</taxon>
    </lineage>
</organism>